<organism evidence="4 5">
    <name type="scientific">Mesorhabditis spiculigera</name>
    <dbReference type="NCBI Taxonomy" id="96644"/>
    <lineage>
        <taxon>Eukaryota</taxon>
        <taxon>Metazoa</taxon>
        <taxon>Ecdysozoa</taxon>
        <taxon>Nematoda</taxon>
        <taxon>Chromadorea</taxon>
        <taxon>Rhabditida</taxon>
        <taxon>Rhabditina</taxon>
        <taxon>Rhabditomorpha</taxon>
        <taxon>Rhabditoidea</taxon>
        <taxon>Rhabditidae</taxon>
        <taxon>Mesorhabditinae</taxon>
        <taxon>Mesorhabditis</taxon>
    </lineage>
</organism>
<reference evidence="4" key="1">
    <citation type="submission" date="2023-06" db="EMBL/GenBank/DDBJ databases">
        <authorList>
            <person name="Delattre M."/>
        </authorList>
    </citation>
    <scope>NUCLEOTIDE SEQUENCE</scope>
    <source>
        <strain evidence="4">AF72</strain>
    </source>
</reference>
<sequence length="196" mass="21746">MLSNSGTALILASLFLGALGAYDCKSPMPTYCQAFLSVNGMCPTGYCSPPNGDINFCYCPDCDDSCRGCKSQCDQKNCKDNSAQCAAWEKNDFCDGHQYTWPQKKQYCAKTCGLCDCTDATKDCPDWLKNGFCTNPNYSDRDKKKYCQLSCGLCDRPKCQDASQNCANWNANGFCKSPSYTDEQKKAFCEKTCKFC</sequence>
<feature type="domain" description="ShKT" evidence="3">
    <location>
        <begin position="159"/>
        <end position="196"/>
    </location>
</feature>
<dbReference type="PROSITE" id="PS51670">
    <property type="entry name" value="SHKT"/>
    <property type="match status" value="2"/>
</dbReference>
<gene>
    <name evidence="4" type="ORF">MSPICULIGERA_LOCUS2455</name>
</gene>
<keyword evidence="2" id="KW-0732">Signal</keyword>
<evidence type="ECO:0000256" key="2">
    <source>
        <dbReference type="SAM" id="SignalP"/>
    </source>
</evidence>
<dbReference type="Pfam" id="PF01549">
    <property type="entry name" value="ShK"/>
    <property type="match status" value="3"/>
</dbReference>
<feature type="chain" id="PRO_5041431071" description="ShKT domain-containing protein" evidence="2">
    <location>
        <begin position="21"/>
        <end position="196"/>
    </location>
</feature>
<comment type="caution">
    <text evidence="1">Lacks conserved residue(s) required for the propagation of feature annotation.</text>
</comment>
<dbReference type="AlphaFoldDB" id="A0AA36C7D6"/>
<comment type="caution">
    <text evidence="4">The sequence shown here is derived from an EMBL/GenBank/DDBJ whole genome shotgun (WGS) entry which is preliminary data.</text>
</comment>
<evidence type="ECO:0000256" key="1">
    <source>
        <dbReference type="PROSITE-ProRule" id="PRU01005"/>
    </source>
</evidence>
<dbReference type="PANTHER" id="PTHR21724">
    <property type="entry name" value="SHKT DOMAIN-CONTAINING PROTEIN"/>
    <property type="match status" value="1"/>
</dbReference>
<evidence type="ECO:0000313" key="5">
    <source>
        <dbReference type="Proteomes" id="UP001177023"/>
    </source>
</evidence>
<accession>A0AA36C7D6</accession>
<feature type="signal peptide" evidence="2">
    <location>
        <begin position="1"/>
        <end position="20"/>
    </location>
</feature>
<dbReference type="InterPro" id="IPR003582">
    <property type="entry name" value="ShKT_dom"/>
</dbReference>
<feature type="non-terminal residue" evidence="4">
    <location>
        <position position="196"/>
    </location>
</feature>
<name>A0AA36C7D6_9BILA</name>
<keyword evidence="5" id="KW-1185">Reference proteome</keyword>
<dbReference type="Gene3D" id="1.10.10.1940">
    <property type="match status" value="3"/>
</dbReference>
<proteinExistence type="predicted"/>
<evidence type="ECO:0000259" key="3">
    <source>
        <dbReference type="PROSITE" id="PS51670"/>
    </source>
</evidence>
<feature type="domain" description="ShKT" evidence="3">
    <location>
        <begin position="115"/>
        <end position="154"/>
    </location>
</feature>
<evidence type="ECO:0000313" key="4">
    <source>
        <dbReference type="EMBL" id="CAJ0563491.1"/>
    </source>
</evidence>
<dbReference type="Proteomes" id="UP001177023">
    <property type="component" value="Unassembled WGS sequence"/>
</dbReference>
<dbReference type="PANTHER" id="PTHR21724:SF109">
    <property type="entry name" value="SHKT DOMAIN-CONTAINING PROTEIN"/>
    <property type="match status" value="1"/>
</dbReference>
<protein>
    <recommendedName>
        <fullName evidence="3">ShKT domain-containing protein</fullName>
    </recommendedName>
</protein>
<dbReference type="EMBL" id="CATQJA010000717">
    <property type="protein sequence ID" value="CAJ0563491.1"/>
    <property type="molecule type" value="Genomic_DNA"/>
</dbReference>
<dbReference type="SMART" id="SM00254">
    <property type="entry name" value="ShKT"/>
    <property type="match status" value="3"/>
</dbReference>